<dbReference type="Gene3D" id="1.10.486.10">
    <property type="entry name" value="PCRA, domain 4"/>
    <property type="match status" value="1"/>
</dbReference>
<comment type="caution">
    <text evidence="16">The sequence shown here is derived from an EMBL/GenBank/DDBJ whole genome shotgun (WGS) entry which is preliminary data.</text>
</comment>
<keyword evidence="2 12" id="KW-0547">Nucleotide-binding</keyword>
<dbReference type="GO" id="GO:0016887">
    <property type="term" value="F:ATP hydrolysis activity"/>
    <property type="evidence" value="ECO:0007669"/>
    <property type="project" value="RHEA"/>
</dbReference>
<sequence length="766" mass="86826">MNNSKIAFTAEQSAVIEHDSAKHAKVIAVAGAGKSTTLIGRIQYLLDQGVQPEKIGVFMFNKSAQEEFLQRLQTAMSERNSARAPHVMTFHAFGMRLSKRLEQRGLLPSAKLVTDEFSLVKLIREARHRLMRMNLDVEMHDERDWLEDFLLFIDQVKATSTCADIVFEAGNWSRECRHFVALYEQLESLRKKSNLRFFSDLLADPYALMQEADAALMDRIRTLAPQYDHLLIDEFQDINPCQYELLKLLYQTQSSWMIVGDVQQCIYEWRGASPGIMAEQFDQDFGAVNTYPLAFSFRFGHSIGMMASCVVSQNDTQQIVIGQGQNTEVDFARSELPGRALLAELKSWHEQGESLDQCAVLVRLYSDMVPIQLALMHKGVPYQLHGDSPLLENRQIRMLMAYLSVMAGGLNDTTKFYTPADVEYLVTVPNVTQVAADRQRLLTQARQSPHLIPELLERLAEQSEGWKSKKIAERADWLRSLTLYHKEPAQGLLQTIDKLGIYRYFEHSSSKDIQVQEKIATCEAFLSYVRGMNVDAGTIIAQLIGLNERELQAGQGVHLMTIHKSKGLEFDLVMMSGLQEGRFPYYEDDLSSIDKQAAAEMQAERRLFYVAMTRARKRLVFLETPNGDAVRRLSDGTLSTGASKAGTLSRFLYEAQPIPVRKISQQWRADASVEVQSELDGCLSRYLGEAGDNAPNVSFKRSNTQSKRDLKAGDKVRHEQYGQGVVVRQETSGKNMIYVDFAEGGLKRFNPKHTRLVRLADRHHEA</sequence>
<proteinExistence type="inferred from homology"/>
<evidence type="ECO:0000256" key="10">
    <source>
        <dbReference type="ARBA" id="ARBA00034923"/>
    </source>
</evidence>
<dbReference type="PROSITE" id="PS51217">
    <property type="entry name" value="UVRD_HELICASE_CTER"/>
    <property type="match status" value="1"/>
</dbReference>
<evidence type="ECO:0000256" key="2">
    <source>
        <dbReference type="ARBA" id="ARBA00022741"/>
    </source>
</evidence>
<accession>A0A4V3DGP1</accession>
<gene>
    <name evidence="16" type="ORF">C8D85_0353</name>
</gene>
<dbReference type="GO" id="GO:0003677">
    <property type="term" value="F:DNA binding"/>
    <property type="evidence" value="ECO:0007669"/>
    <property type="project" value="UniProtKB-KW"/>
</dbReference>
<evidence type="ECO:0000256" key="8">
    <source>
        <dbReference type="ARBA" id="ARBA00034617"/>
    </source>
</evidence>
<protein>
    <recommendedName>
        <fullName evidence="9">DNA 3'-5' helicase</fullName>
        <ecNumber evidence="9">5.6.2.4</ecNumber>
    </recommendedName>
    <alternativeName>
        <fullName evidence="10">DNA 3'-5' helicase II</fullName>
    </alternativeName>
</protein>
<dbReference type="EMBL" id="SNZA01000001">
    <property type="protein sequence ID" value="TDR15001.1"/>
    <property type="molecule type" value="Genomic_DNA"/>
</dbReference>
<organism evidence="16 17">
    <name type="scientific">Marinomonas communis</name>
    <dbReference type="NCBI Taxonomy" id="28254"/>
    <lineage>
        <taxon>Bacteria</taxon>
        <taxon>Pseudomonadati</taxon>
        <taxon>Pseudomonadota</taxon>
        <taxon>Gammaproteobacteria</taxon>
        <taxon>Oceanospirillales</taxon>
        <taxon>Oceanospirillaceae</taxon>
        <taxon>Marinomonas</taxon>
    </lineage>
</organism>
<evidence type="ECO:0000256" key="3">
    <source>
        <dbReference type="ARBA" id="ARBA00022801"/>
    </source>
</evidence>
<dbReference type="Gene3D" id="1.10.10.160">
    <property type="match status" value="1"/>
</dbReference>
<evidence type="ECO:0000259" key="14">
    <source>
        <dbReference type="PROSITE" id="PS51198"/>
    </source>
</evidence>
<dbReference type="RefSeq" id="WP_133559634.1">
    <property type="nucleotide sequence ID" value="NZ_SNZA01000001.1"/>
</dbReference>
<evidence type="ECO:0000256" key="11">
    <source>
        <dbReference type="ARBA" id="ARBA00048988"/>
    </source>
</evidence>
<dbReference type="OrthoDB" id="9806690at2"/>
<feature type="binding site" evidence="12">
    <location>
        <begin position="28"/>
        <end position="35"/>
    </location>
    <ligand>
        <name>ATP</name>
        <dbReference type="ChEBI" id="CHEBI:30616"/>
    </ligand>
</feature>
<dbReference type="Gene3D" id="3.40.50.300">
    <property type="entry name" value="P-loop containing nucleotide triphosphate hydrolases"/>
    <property type="match status" value="2"/>
</dbReference>
<dbReference type="InterPro" id="IPR013986">
    <property type="entry name" value="DExx_box_DNA_helicase_dom_sf"/>
</dbReference>
<feature type="compositionally biased region" description="Polar residues" evidence="13">
    <location>
        <begin position="696"/>
        <end position="705"/>
    </location>
</feature>
<evidence type="ECO:0000256" key="13">
    <source>
        <dbReference type="SAM" id="MobiDB-lite"/>
    </source>
</evidence>
<evidence type="ECO:0000313" key="16">
    <source>
        <dbReference type="EMBL" id="TDR15001.1"/>
    </source>
</evidence>
<dbReference type="PANTHER" id="PTHR11070:SF2">
    <property type="entry name" value="ATP-DEPENDENT DNA HELICASE SRS2"/>
    <property type="match status" value="1"/>
</dbReference>
<evidence type="ECO:0000256" key="5">
    <source>
        <dbReference type="ARBA" id="ARBA00022840"/>
    </source>
</evidence>
<feature type="domain" description="UvrD-like helicase ATP-binding" evidence="14">
    <location>
        <begin position="7"/>
        <end position="300"/>
    </location>
</feature>
<reference evidence="16 17" key="1">
    <citation type="submission" date="2019-03" db="EMBL/GenBank/DDBJ databases">
        <title>Genomic Encyclopedia of Type Strains, Phase IV (KMG-IV): sequencing the most valuable type-strain genomes for metagenomic binning, comparative biology and taxonomic classification.</title>
        <authorList>
            <person name="Goeker M."/>
        </authorList>
    </citation>
    <scope>NUCLEOTIDE SEQUENCE [LARGE SCALE GENOMIC DNA]</scope>
    <source>
        <strain evidence="16 17">DSM 5604</strain>
    </source>
</reference>
<evidence type="ECO:0000256" key="1">
    <source>
        <dbReference type="ARBA" id="ARBA00009922"/>
    </source>
</evidence>
<evidence type="ECO:0000259" key="15">
    <source>
        <dbReference type="PROSITE" id="PS51217"/>
    </source>
</evidence>
<keyword evidence="17" id="KW-1185">Reference proteome</keyword>
<dbReference type="SUPFAM" id="SSF52540">
    <property type="entry name" value="P-loop containing nucleoside triphosphate hydrolases"/>
    <property type="match status" value="1"/>
</dbReference>
<comment type="similarity">
    <text evidence="1">Belongs to the helicase family. UvrD subfamily.</text>
</comment>
<dbReference type="PANTHER" id="PTHR11070">
    <property type="entry name" value="UVRD / RECB / PCRA DNA HELICASE FAMILY MEMBER"/>
    <property type="match status" value="1"/>
</dbReference>
<keyword evidence="7" id="KW-0413">Isomerase</keyword>
<evidence type="ECO:0000256" key="12">
    <source>
        <dbReference type="PROSITE-ProRule" id="PRU00560"/>
    </source>
</evidence>
<evidence type="ECO:0000313" key="17">
    <source>
        <dbReference type="Proteomes" id="UP000295729"/>
    </source>
</evidence>
<comment type="catalytic activity">
    <reaction evidence="11">
        <text>ATP + H2O = ADP + phosphate + H(+)</text>
        <dbReference type="Rhea" id="RHEA:13065"/>
        <dbReference type="ChEBI" id="CHEBI:15377"/>
        <dbReference type="ChEBI" id="CHEBI:15378"/>
        <dbReference type="ChEBI" id="CHEBI:30616"/>
        <dbReference type="ChEBI" id="CHEBI:43474"/>
        <dbReference type="ChEBI" id="CHEBI:456216"/>
        <dbReference type="EC" id="5.6.2.4"/>
    </reaction>
</comment>
<dbReference type="GO" id="GO:0005524">
    <property type="term" value="F:ATP binding"/>
    <property type="evidence" value="ECO:0007669"/>
    <property type="project" value="UniProtKB-UniRule"/>
</dbReference>
<comment type="catalytic activity">
    <reaction evidence="8">
        <text>Couples ATP hydrolysis with the unwinding of duplex DNA by translocating in the 3'-5' direction.</text>
        <dbReference type="EC" id="5.6.2.4"/>
    </reaction>
</comment>
<keyword evidence="4 12" id="KW-0347">Helicase</keyword>
<dbReference type="GO" id="GO:0000725">
    <property type="term" value="P:recombinational repair"/>
    <property type="evidence" value="ECO:0007669"/>
    <property type="project" value="TreeGrafter"/>
</dbReference>
<dbReference type="Proteomes" id="UP000295729">
    <property type="component" value="Unassembled WGS sequence"/>
</dbReference>
<evidence type="ECO:0000256" key="7">
    <source>
        <dbReference type="ARBA" id="ARBA00023235"/>
    </source>
</evidence>
<evidence type="ECO:0000256" key="9">
    <source>
        <dbReference type="ARBA" id="ARBA00034808"/>
    </source>
</evidence>
<dbReference type="InterPro" id="IPR027417">
    <property type="entry name" value="P-loop_NTPase"/>
</dbReference>
<dbReference type="Pfam" id="PF21196">
    <property type="entry name" value="PcrA_UvrD_tudor"/>
    <property type="match status" value="1"/>
</dbReference>
<dbReference type="EC" id="5.6.2.4" evidence="9"/>
<dbReference type="Pfam" id="PF00580">
    <property type="entry name" value="UvrD-helicase"/>
    <property type="match status" value="1"/>
</dbReference>
<dbReference type="GO" id="GO:0043138">
    <property type="term" value="F:3'-5' DNA helicase activity"/>
    <property type="evidence" value="ECO:0007669"/>
    <property type="project" value="UniProtKB-EC"/>
</dbReference>
<evidence type="ECO:0000256" key="6">
    <source>
        <dbReference type="ARBA" id="ARBA00023125"/>
    </source>
</evidence>
<dbReference type="PROSITE" id="PS51198">
    <property type="entry name" value="UVRD_HELICASE_ATP_BIND"/>
    <property type="match status" value="1"/>
</dbReference>
<keyword evidence="6" id="KW-0238">DNA-binding</keyword>
<keyword evidence="3 12" id="KW-0378">Hydrolase</keyword>
<dbReference type="InterPro" id="IPR014016">
    <property type="entry name" value="UvrD-like_ATP-bd"/>
</dbReference>
<dbReference type="InterPro" id="IPR014017">
    <property type="entry name" value="DNA_helicase_UvrD-like_C"/>
</dbReference>
<dbReference type="AlphaFoldDB" id="A0A4V3DGP1"/>
<keyword evidence="5 12" id="KW-0067">ATP-binding</keyword>
<feature type="domain" description="UvrD-like helicase C-terminal" evidence="15">
    <location>
        <begin position="288"/>
        <end position="567"/>
    </location>
</feature>
<dbReference type="InterPro" id="IPR000212">
    <property type="entry name" value="DNA_helicase_UvrD/REP"/>
</dbReference>
<name>A0A4V3DGP1_9GAMM</name>
<feature type="region of interest" description="Disordered" evidence="13">
    <location>
        <begin position="696"/>
        <end position="715"/>
    </location>
</feature>
<evidence type="ECO:0000256" key="4">
    <source>
        <dbReference type="ARBA" id="ARBA00022806"/>
    </source>
</evidence>
<feature type="compositionally biased region" description="Basic and acidic residues" evidence="13">
    <location>
        <begin position="706"/>
        <end position="715"/>
    </location>
</feature>
<dbReference type="Pfam" id="PF13361">
    <property type="entry name" value="UvrD_C"/>
    <property type="match status" value="2"/>
</dbReference>
<dbReference type="CDD" id="cd17932">
    <property type="entry name" value="DEXQc_UvrD"/>
    <property type="match status" value="1"/>
</dbReference>